<gene>
    <name evidence="1" type="ORF">SNOG_00693</name>
</gene>
<dbReference type="EMBL" id="CH445325">
    <property type="protein sequence ID" value="EAT92188.1"/>
    <property type="molecule type" value="Genomic_DNA"/>
</dbReference>
<sequence length="84" mass="9424">MYNLTDYNHHKKPVSKFELKFYISTTLRTIPADDKSQIKGTTAAAKDAGYASFPAFLIAYGLKMRKDGDVKEGKAILREMGYSV</sequence>
<reference evidence="2" key="1">
    <citation type="journal article" date="2007" name="Plant Cell">
        <title>Dothideomycete-plant interactions illuminated by genome sequencing and EST analysis of the wheat pathogen Stagonospora nodorum.</title>
        <authorList>
            <person name="Hane J.K."/>
            <person name="Lowe R.G."/>
            <person name="Solomon P.S."/>
            <person name="Tan K.C."/>
            <person name="Schoch C.L."/>
            <person name="Spatafora J.W."/>
            <person name="Crous P.W."/>
            <person name="Kodira C."/>
            <person name="Birren B.W."/>
            <person name="Galagan J.E."/>
            <person name="Torriani S.F."/>
            <person name="McDonald B.A."/>
            <person name="Oliver R.P."/>
        </authorList>
    </citation>
    <scope>NUCLEOTIDE SEQUENCE [LARGE SCALE GENOMIC DNA]</scope>
    <source>
        <strain evidence="2">SN15 / ATCC MYA-4574 / FGSC 10173</strain>
    </source>
</reference>
<evidence type="ECO:0000313" key="2">
    <source>
        <dbReference type="Proteomes" id="UP000001055"/>
    </source>
</evidence>
<dbReference type="OMA" id="VWNHEDV"/>
<evidence type="ECO:0000313" key="1">
    <source>
        <dbReference type="EMBL" id="EAT92188.1"/>
    </source>
</evidence>
<dbReference type="Proteomes" id="UP000001055">
    <property type="component" value="Unassembled WGS sequence"/>
</dbReference>
<dbReference type="InParanoid" id="Q0V5M1"/>
<dbReference type="GeneID" id="5967998"/>
<dbReference type="AlphaFoldDB" id="Q0V5M1"/>
<name>Q0V5M1_PHANO</name>
<protein>
    <submittedName>
        <fullName evidence="1">Uncharacterized protein</fullName>
    </submittedName>
</protein>
<organism evidence="1 2">
    <name type="scientific">Phaeosphaeria nodorum (strain SN15 / ATCC MYA-4574 / FGSC 10173)</name>
    <name type="common">Glume blotch fungus</name>
    <name type="synonym">Parastagonospora nodorum</name>
    <dbReference type="NCBI Taxonomy" id="321614"/>
    <lineage>
        <taxon>Eukaryota</taxon>
        <taxon>Fungi</taxon>
        <taxon>Dikarya</taxon>
        <taxon>Ascomycota</taxon>
        <taxon>Pezizomycotina</taxon>
        <taxon>Dothideomycetes</taxon>
        <taxon>Pleosporomycetidae</taxon>
        <taxon>Pleosporales</taxon>
        <taxon>Pleosporineae</taxon>
        <taxon>Phaeosphaeriaceae</taxon>
        <taxon>Parastagonospora</taxon>
    </lineage>
</organism>
<accession>Q0V5M1</accession>
<dbReference type="RefSeq" id="XP_001791370.1">
    <property type="nucleotide sequence ID" value="XM_001791318.1"/>
</dbReference>
<dbReference type="KEGG" id="pno:SNOG_00693"/>
<proteinExistence type="predicted"/>